<dbReference type="OMA" id="CGAAYHR"/>
<dbReference type="PANTHER" id="PTHR28013:SF3">
    <property type="entry name" value="PROTEIN DCV1-RELATED"/>
    <property type="match status" value="1"/>
</dbReference>
<dbReference type="InterPro" id="IPR051380">
    <property type="entry name" value="pH-response_reg_palI/RIM9"/>
</dbReference>
<dbReference type="Proteomes" id="UP000029445">
    <property type="component" value="Chromosome 2"/>
</dbReference>
<reference evidence="7 8" key="1">
    <citation type="journal article" date="2011" name="MBio">
        <title>Genome variation in Cryptococcus gattii, an emerging pathogen of immunocompetent hosts.</title>
        <authorList>
            <person name="D'Souza C.A."/>
            <person name="Kronstad J.W."/>
            <person name="Taylor G."/>
            <person name="Warren R."/>
            <person name="Yuen M."/>
            <person name="Hu G."/>
            <person name="Jung W.H."/>
            <person name="Sham A."/>
            <person name="Kidd S.E."/>
            <person name="Tangen K."/>
            <person name="Lee N."/>
            <person name="Zeilmaker T."/>
            <person name="Sawkins J."/>
            <person name="McVicker G."/>
            <person name="Shah S."/>
            <person name="Gnerre S."/>
            <person name="Griggs A."/>
            <person name="Zeng Q."/>
            <person name="Bartlett K."/>
            <person name="Li W."/>
            <person name="Wang X."/>
            <person name="Heitman J."/>
            <person name="Stajich J.E."/>
            <person name="Fraser J.A."/>
            <person name="Meyer W."/>
            <person name="Carter D."/>
            <person name="Schein J."/>
            <person name="Krzywinski M."/>
            <person name="Kwon-Chung K.J."/>
            <person name="Varma A."/>
            <person name="Wang J."/>
            <person name="Brunham R."/>
            <person name="Fyfe M."/>
            <person name="Ouellette B.F."/>
            <person name="Siddiqui A."/>
            <person name="Marra M."/>
            <person name="Jones S."/>
            <person name="Holt R."/>
            <person name="Birren B.W."/>
            <person name="Galagan J.E."/>
            <person name="Cuomo C.A."/>
        </authorList>
    </citation>
    <scope>NUCLEOTIDE SEQUENCE [LARGE SCALE GENOMIC DNA]</scope>
    <source>
        <strain evidence="7 8">R265</strain>
    </source>
</reference>
<evidence type="ECO:0000313" key="8">
    <source>
        <dbReference type="Proteomes" id="UP000029445"/>
    </source>
</evidence>
<dbReference type="OrthoDB" id="2354757at2759"/>
<keyword evidence="2 5" id="KW-0812">Transmembrane</keyword>
<dbReference type="HOGENOM" id="CLU_076420_3_0_1"/>
<dbReference type="GeneID" id="88180915"/>
<dbReference type="PANTHER" id="PTHR28013">
    <property type="entry name" value="PROTEIN DCV1-RELATED"/>
    <property type="match status" value="1"/>
</dbReference>
<evidence type="ECO:0000256" key="4">
    <source>
        <dbReference type="ARBA" id="ARBA00023136"/>
    </source>
</evidence>
<dbReference type="VEuPathDB" id="FungiDB:CNBG_4719"/>
<dbReference type="Pfam" id="PF06687">
    <property type="entry name" value="SUR7"/>
    <property type="match status" value="1"/>
</dbReference>
<feature type="chain" id="PRO_5001908074" description="Pali-domain-containing protein" evidence="6">
    <location>
        <begin position="31"/>
        <end position="198"/>
    </location>
</feature>
<dbReference type="AlphaFoldDB" id="A0A095DDE9"/>
<dbReference type="InterPro" id="IPR009571">
    <property type="entry name" value="SUR7/Rim9-like_fungi"/>
</dbReference>
<name>A0A095DDE9_CRYD2</name>
<proteinExistence type="predicted"/>
<organism evidence="7 8">
    <name type="scientific">Cryptococcus deuterogattii (strain R265)</name>
    <name type="common">Cryptococcus gattii VGII (strain R265)</name>
    <dbReference type="NCBI Taxonomy" id="294750"/>
    <lineage>
        <taxon>Eukaryota</taxon>
        <taxon>Fungi</taxon>
        <taxon>Dikarya</taxon>
        <taxon>Basidiomycota</taxon>
        <taxon>Agaricomycotina</taxon>
        <taxon>Tremellomycetes</taxon>
        <taxon>Tremellales</taxon>
        <taxon>Cryptococcaceae</taxon>
        <taxon>Cryptococcus</taxon>
        <taxon>Cryptococcus gattii species complex</taxon>
    </lineage>
</organism>
<dbReference type="KEGG" id="cdeu:CNBG_4719"/>
<dbReference type="GO" id="GO:0005886">
    <property type="term" value="C:plasma membrane"/>
    <property type="evidence" value="ECO:0007669"/>
    <property type="project" value="InterPro"/>
</dbReference>
<keyword evidence="3 5" id="KW-1133">Transmembrane helix</keyword>
<evidence type="ECO:0000256" key="5">
    <source>
        <dbReference type="SAM" id="Phobius"/>
    </source>
</evidence>
<feature type="signal peptide" evidence="6">
    <location>
        <begin position="1"/>
        <end position="30"/>
    </location>
</feature>
<comment type="subcellular location">
    <subcellularLocation>
        <location evidence="1">Membrane</location>
        <topology evidence="1">Multi-pass membrane protein</topology>
    </subcellularLocation>
</comment>
<keyword evidence="8" id="KW-1185">Reference proteome</keyword>
<keyword evidence="4 5" id="KW-0472">Membrane</keyword>
<reference evidence="7 8" key="2">
    <citation type="journal article" date="2018" name="Proc. Natl. Acad. Sci.">
        <title>RNAi is a critical determinant of centromere evolution in closely related fungi.</title>
        <authorList>
            <person name="Yadav V."/>
            <person name="Sun S."/>
            <person name="Billmyre R.B."/>
            <person name="Thimmappa B.C."/>
            <person name="Shea T."/>
            <person name="Lintner R."/>
            <person name="Bakkeren G."/>
            <person name="Cuomo C.A."/>
            <person name="Heitman J."/>
            <person name="Sanyal K."/>
        </authorList>
    </citation>
    <scope>NUCLEOTIDE SEQUENCE [LARGE SCALE GENOMIC DNA]</scope>
    <source>
        <strain evidence="7 8">R265</strain>
    </source>
</reference>
<dbReference type="GO" id="GO:0035838">
    <property type="term" value="C:growing cell tip"/>
    <property type="evidence" value="ECO:0007669"/>
    <property type="project" value="TreeGrafter"/>
</dbReference>
<sequence>MVSPAFPGLFFAFAAAVLLLFASISPPAWDQVGFLTTTAGTTKTVFGVFGECVKGGSCSTKSVGYNLVVNGATNVNINQTVLHNLTYALILHPIAGFLALLALVFGLLGACAASRIATIFMALCSALGLIVTLVIFVIDMVLWNLVKNNARNGGVHATLGNANWFTVAALASLFFSMCTSVCGACGRFANGRMAGEKY</sequence>
<keyword evidence="6" id="KW-0732">Signal</keyword>
<protein>
    <recommendedName>
        <fullName evidence="9">Pali-domain-containing protein</fullName>
    </recommendedName>
</protein>
<evidence type="ECO:0000256" key="1">
    <source>
        <dbReference type="ARBA" id="ARBA00004141"/>
    </source>
</evidence>
<gene>
    <name evidence="7" type="ORF">CNBG_4719</name>
</gene>
<accession>A0A095DDE9</accession>
<dbReference type="EMBL" id="CP025760">
    <property type="protein sequence ID" value="KGB78881.1"/>
    <property type="molecule type" value="Genomic_DNA"/>
</dbReference>
<dbReference type="GO" id="GO:0032153">
    <property type="term" value="C:cell division site"/>
    <property type="evidence" value="ECO:0007669"/>
    <property type="project" value="TreeGrafter"/>
</dbReference>
<evidence type="ECO:0000256" key="2">
    <source>
        <dbReference type="ARBA" id="ARBA00022692"/>
    </source>
</evidence>
<evidence type="ECO:0000256" key="3">
    <source>
        <dbReference type="ARBA" id="ARBA00022989"/>
    </source>
</evidence>
<evidence type="ECO:0008006" key="9">
    <source>
        <dbReference type="Google" id="ProtNLM"/>
    </source>
</evidence>
<evidence type="ECO:0000256" key="6">
    <source>
        <dbReference type="SAM" id="SignalP"/>
    </source>
</evidence>
<evidence type="ECO:0000313" key="7">
    <source>
        <dbReference type="EMBL" id="KGB78881.1"/>
    </source>
</evidence>
<dbReference type="RefSeq" id="XP_062884595.1">
    <property type="nucleotide sequence ID" value="XM_063028640.1"/>
</dbReference>
<feature type="transmembrane region" description="Helical" evidence="5">
    <location>
        <begin position="120"/>
        <end position="143"/>
    </location>
</feature>
<feature type="transmembrane region" description="Helical" evidence="5">
    <location>
        <begin position="163"/>
        <end position="189"/>
    </location>
</feature>
<feature type="transmembrane region" description="Helical" evidence="5">
    <location>
        <begin position="85"/>
        <end position="108"/>
    </location>
</feature>